<evidence type="ECO:0000256" key="6">
    <source>
        <dbReference type="ARBA" id="ARBA00023163"/>
    </source>
</evidence>
<feature type="domain" description="C2H2-type" evidence="9">
    <location>
        <begin position="170"/>
        <end position="197"/>
    </location>
</feature>
<name>A0ABD0ZII5_CARAN</name>
<dbReference type="PANTHER" id="PTHR45988">
    <property type="entry name" value="C2H2 TYPE ZINC FINGER TRANSCRIPTION FACTOR FAMILY-RELATED"/>
    <property type="match status" value="1"/>
</dbReference>
<dbReference type="InterPro" id="IPR036236">
    <property type="entry name" value="Znf_C2H2_sf"/>
</dbReference>
<evidence type="ECO:0000256" key="1">
    <source>
        <dbReference type="ARBA" id="ARBA00022723"/>
    </source>
</evidence>
<keyword evidence="6" id="KW-0804">Transcription</keyword>
<sequence>MILGFNVFVDEQVLNQIIFIILVTKSLSFVIKKVSESSSSLHNMMRKKVGNFRSNRIEDDNEIQCLLDLSIKESSFMTETEEREDEMNEAAMSLVMFSQKVYDFDLPDPGDDDQLKPMEEKILDCVEWILELRAMNSHSGFEKSRTCNGVVAQALPSPLRSELTQSNSSHKCKKCGKIFGCYQALGGHQRLHRSTKGKLARKKDDNSLVDSLEAKKTSNFEVSEEEKILDCVDLKQDFSEPLLLNSKLKKRPESSSSYKCNICGKMFLCFQALGGHKTLHRLIKGKLPRSEDDNLLSHSSEAKKIVSQPLGFEVSQDEKILHCVDSKQDFNEQLFHSGFDKSSGCSQTSFSALPSTQSKSSYDCKICGKIFKCSQALGSHQRTHRRIKEQLASKRKYTEDSSSLSHSSEAKKIVSQPSSFEVSEEEKMLHCVETNQDFSELVSHSGFNKPTKTSFSALLSTARSTLQEKTQSNCQICGKSFMCSQALGSHQRIHRQISEQLARKRKYTEYCNSLSDSLEAKKIVSQPLSFEVSEEEKMLHCVESKQDFSELVCHTGFDNSNSCS</sequence>
<gene>
    <name evidence="10" type="ORF">V5N11_010390</name>
</gene>
<feature type="compositionally biased region" description="Basic and acidic residues" evidence="8">
    <location>
        <begin position="388"/>
        <end position="399"/>
    </location>
</feature>
<evidence type="ECO:0000313" key="10">
    <source>
        <dbReference type="EMBL" id="KAL1194482.1"/>
    </source>
</evidence>
<reference evidence="10 11" key="1">
    <citation type="submission" date="2024-04" db="EMBL/GenBank/DDBJ databases">
        <title>Genome assembly C_amara_ONT_v2.</title>
        <authorList>
            <person name="Yant L."/>
            <person name="Moore C."/>
            <person name="Slenker M."/>
        </authorList>
    </citation>
    <scope>NUCLEOTIDE SEQUENCE [LARGE SCALE GENOMIC DNA]</scope>
    <source>
        <tissue evidence="10">Leaf</tissue>
    </source>
</reference>
<dbReference type="GO" id="GO:0043565">
    <property type="term" value="F:sequence-specific DNA binding"/>
    <property type="evidence" value="ECO:0007669"/>
    <property type="project" value="UniProtKB-ARBA"/>
</dbReference>
<feature type="region of interest" description="Disordered" evidence="8">
    <location>
        <begin position="384"/>
        <end position="419"/>
    </location>
</feature>
<organism evidence="10 11">
    <name type="scientific">Cardamine amara subsp. amara</name>
    <dbReference type="NCBI Taxonomy" id="228776"/>
    <lineage>
        <taxon>Eukaryota</taxon>
        <taxon>Viridiplantae</taxon>
        <taxon>Streptophyta</taxon>
        <taxon>Embryophyta</taxon>
        <taxon>Tracheophyta</taxon>
        <taxon>Spermatophyta</taxon>
        <taxon>Magnoliopsida</taxon>
        <taxon>eudicotyledons</taxon>
        <taxon>Gunneridae</taxon>
        <taxon>Pentapetalae</taxon>
        <taxon>rosids</taxon>
        <taxon>malvids</taxon>
        <taxon>Brassicales</taxon>
        <taxon>Brassicaceae</taxon>
        <taxon>Cardamineae</taxon>
        <taxon>Cardamine</taxon>
    </lineage>
</organism>
<accession>A0ABD0ZII5</accession>
<keyword evidence="5" id="KW-0805">Transcription regulation</keyword>
<comment type="caution">
    <text evidence="10">The sequence shown here is derived from an EMBL/GenBank/DDBJ whole genome shotgun (WGS) entry which is preliminary data.</text>
</comment>
<evidence type="ECO:0000256" key="2">
    <source>
        <dbReference type="ARBA" id="ARBA00022737"/>
    </source>
</evidence>
<evidence type="ECO:0000256" key="7">
    <source>
        <dbReference type="PROSITE-ProRule" id="PRU00042"/>
    </source>
</evidence>
<dbReference type="InterPro" id="IPR013087">
    <property type="entry name" value="Znf_C2H2_type"/>
</dbReference>
<dbReference type="EMBL" id="JBANAX010000752">
    <property type="protein sequence ID" value="KAL1194482.1"/>
    <property type="molecule type" value="Genomic_DNA"/>
</dbReference>
<dbReference type="GO" id="GO:0008270">
    <property type="term" value="F:zinc ion binding"/>
    <property type="evidence" value="ECO:0007669"/>
    <property type="project" value="UniProtKB-KW"/>
</dbReference>
<feature type="domain" description="C2H2-type" evidence="9">
    <location>
        <begin position="472"/>
        <end position="494"/>
    </location>
</feature>
<dbReference type="Gene3D" id="3.30.160.60">
    <property type="entry name" value="Classic Zinc Finger"/>
    <property type="match status" value="3"/>
</dbReference>
<evidence type="ECO:0000259" key="9">
    <source>
        <dbReference type="PROSITE" id="PS50157"/>
    </source>
</evidence>
<dbReference type="PROSITE" id="PS50157">
    <property type="entry name" value="ZINC_FINGER_C2H2_2"/>
    <property type="match status" value="4"/>
</dbReference>
<evidence type="ECO:0000256" key="8">
    <source>
        <dbReference type="SAM" id="MobiDB-lite"/>
    </source>
</evidence>
<keyword evidence="11" id="KW-1185">Reference proteome</keyword>
<protein>
    <submittedName>
        <fullName evidence="10">Zinc finger protein ZAT2</fullName>
    </submittedName>
</protein>
<evidence type="ECO:0000256" key="3">
    <source>
        <dbReference type="ARBA" id="ARBA00022771"/>
    </source>
</evidence>
<evidence type="ECO:0000256" key="5">
    <source>
        <dbReference type="ARBA" id="ARBA00023015"/>
    </source>
</evidence>
<dbReference type="Pfam" id="PF13912">
    <property type="entry name" value="zf-C2H2_6"/>
    <property type="match status" value="4"/>
</dbReference>
<dbReference type="SMART" id="SM00355">
    <property type="entry name" value="ZnF_C2H2"/>
    <property type="match status" value="4"/>
</dbReference>
<dbReference type="SUPFAM" id="SSF57667">
    <property type="entry name" value="beta-beta-alpha zinc fingers"/>
    <property type="match status" value="3"/>
</dbReference>
<evidence type="ECO:0000313" key="11">
    <source>
        <dbReference type="Proteomes" id="UP001558713"/>
    </source>
</evidence>
<keyword evidence="4" id="KW-0862">Zinc</keyword>
<keyword evidence="1" id="KW-0479">Metal-binding</keyword>
<dbReference type="PROSITE" id="PS00028">
    <property type="entry name" value="ZINC_FINGER_C2H2_1"/>
    <property type="match status" value="4"/>
</dbReference>
<keyword evidence="3 7" id="KW-0863">Zinc-finger</keyword>
<feature type="domain" description="C2H2-type" evidence="9">
    <location>
        <begin position="362"/>
        <end position="389"/>
    </location>
</feature>
<dbReference type="AlphaFoldDB" id="A0ABD0ZII5"/>
<feature type="domain" description="C2H2-type" evidence="9">
    <location>
        <begin position="258"/>
        <end position="285"/>
    </location>
</feature>
<keyword evidence="2" id="KW-0677">Repeat</keyword>
<evidence type="ECO:0000256" key="4">
    <source>
        <dbReference type="ARBA" id="ARBA00022833"/>
    </source>
</evidence>
<dbReference type="Proteomes" id="UP001558713">
    <property type="component" value="Unassembled WGS sequence"/>
</dbReference>
<proteinExistence type="predicted"/>
<dbReference type="PANTHER" id="PTHR45988:SF87">
    <property type="entry name" value="C2H2 AND C2HC ZINC FINGERS SUPERFAMILY PROTEIN"/>
    <property type="match status" value="1"/>
</dbReference>
<dbReference type="InterPro" id="IPR044653">
    <property type="entry name" value="AZF1/2/3-like"/>
</dbReference>